<dbReference type="InterPro" id="IPR043128">
    <property type="entry name" value="Rev_trsase/Diguanyl_cyclase"/>
</dbReference>
<evidence type="ECO:0000256" key="6">
    <source>
        <dbReference type="ARBA" id="ARBA00022918"/>
    </source>
</evidence>
<dbReference type="InterPro" id="IPR043502">
    <property type="entry name" value="DNA/RNA_pol_sf"/>
</dbReference>
<sequence length="307" mass="35351">MLENKSGYRVWSIPKKSGGKRQIQAALWPLREIQARIAALIYPYSISEINHGFIPGRSHQTAVLPHLLANAMFCWDIKDAFSSTTKKQVLLKFRVIGFNNPLADLMADLVCYSATGKSEDGFLPQGYCSSPIIFNLVLKDIDRLLFLFAQQRDYQISRYVDNFAISTPKKEIPRQDRELVVRIVMNLSNGSYKVPEEKTSYFKVEEDKVCFEFLGLVIKGPKKGKREIRVTDEKLADYRWTIHDALEKGDFSDRKVREIRGKINYLKSVYQRQSLPLPIRIMELYFQYQQMAEVAKTGQLPLNLSGP</sequence>
<reference evidence="11 12" key="1">
    <citation type="submission" date="2017-09" db="EMBL/GenBank/DDBJ databases">
        <title>Depth-based differentiation of microbial function through sediment-hosted aquifers and enrichment of novel symbionts in the deep terrestrial subsurface.</title>
        <authorList>
            <person name="Probst A.J."/>
            <person name="Ladd B."/>
            <person name="Jarett J.K."/>
            <person name="Geller-Mcgrath D.E."/>
            <person name="Sieber C.M."/>
            <person name="Emerson J.B."/>
            <person name="Anantharaman K."/>
            <person name="Thomas B.C."/>
            <person name="Malmstrom R."/>
            <person name="Stieglmeier M."/>
            <person name="Klingl A."/>
            <person name="Woyke T."/>
            <person name="Ryan C.M."/>
            <person name="Banfield J.F."/>
        </authorList>
    </citation>
    <scope>NUCLEOTIDE SEQUENCE [LARGE SCALE GENOMIC DNA]</scope>
    <source>
        <strain evidence="11">CG23_combo_of_CG06-09_8_20_14_all_38_19</strain>
    </source>
</reference>
<dbReference type="InterPro" id="IPR000123">
    <property type="entry name" value="Reverse_transcriptase_msDNA"/>
</dbReference>
<dbReference type="GO" id="GO:0003723">
    <property type="term" value="F:RNA binding"/>
    <property type="evidence" value="ECO:0007669"/>
    <property type="project" value="InterPro"/>
</dbReference>
<dbReference type="Gene3D" id="3.30.70.270">
    <property type="match status" value="1"/>
</dbReference>
<dbReference type="AlphaFoldDB" id="A0A2G9YW18"/>
<dbReference type="CDD" id="cd03487">
    <property type="entry name" value="RT_Bac_retron_II"/>
    <property type="match status" value="1"/>
</dbReference>
<dbReference type="EMBL" id="PCRP01000057">
    <property type="protein sequence ID" value="PIP23402.1"/>
    <property type="molecule type" value="Genomic_DNA"/>
</dbReference>
<evidence type="ECO:0000256" key="1">
    <source>
        <dbReference type="ARBA" id="ARBA00012493"/>
    </source>
</evidence>
<evidence type="ECO:0000256" key="3">
    <source>
        <dbReference type="ARBA" id="ARBA00022695"/>
    </source>
</evidence>
<keyword evidence="4" id="KW-0479">Metal-binding</keyword>
<dbReference type="InterPro" id="IPR051083">
    <property type="entry name" value="GrpII_Intron_Splice-Mob/Def"/>
</dbReference>
<keyword evidence="5" id="KW-0460">Magnesium</keyword>
<comment type="caution">
    <text evidence="11">The sequence shown here is derived from an EMBL/GenBank/DDBJ whole genome shotgun (WGS) entry which is preliminary data.</text>
</comment>
<feature type="domain" description="Reverse transcriptase" evidence="10">
    <location>
        <begin position="1"/>
        <end position="218"/>
    </location>
</feature>
<name>A0A2G9YW18_9BACT</name>
<dbReference type="PANTHER" id="PTHR34047">
    <property type="entry name" value="NUCLEAR INTRON MATURASE 1, MITOCHONDRIAL-RELATED"/>
    <property type="match status" value="1"/>
</dbReference>
<organism evidence="11 12">
    <name type="scientific">Candidatus Nealsonbacteria bacterium CG23_combo_of_CG06-09_8_20_14_all_38_19</name>
    <dbReference type="NCBI Taxonomy" id="1974721"/>
    <lineage>
        <taxon>Bacteria</taxon>
        <taxon>Candidatus Nealsoniibacteriota</taxon>
    </lineage>
</organism>
<evidence type="ECO:0000256" key="4">
    <source>
        <dbReference type="ARBA" id="ARBA00022723"/>
    </source>
</evidence>
<comment type="similarity">
    <text evidence="8">Belongs to the bacterial reverse transcriptase family.</text>
</comment>
<proteinExistence type="inferred from homology"/>
<dbReference type="SUPFAM" id="SSF56672">
    <property type="entry name" value="DNA/RNA polymerases"/>
    <property type="match status" value="1"/>
</dbReference>
<dbReference type="Proteomes" id="UP000230273">
    <property type="component" value="Unassembled WGS sequence"/>
</dbReference>
<protein>
    <recommendedName>
        <fullName evidence="1">RNA-directed DNA polymerase</fullName>
        <ecNumber evidence="1">2.7.7.49</ecNumber>
    </recommendedName>
</protein>
<keyword evidence="2" id="KW-0808">Transferase</keyword>
<dbReference type="GO" id="GO:0051607">
    <property type="term" value="P:defense response to virus"/>
    <property type="evidence" value="ECO:0007669"/>
    <property type="project" value="UniProtKB-KW"/>
</dbReference>
<evidence type="ECO:0000256" key="8">
    <source>
        <dbReference type="ARBA" id="ARBA00034120"/>
    </source>
</evidence>
<dbReference type="GO" id="GO:0003964">
    <property type="term" value="F:RNA-directed DNA polymerase activity"/>
    <property type="evidence" value="ECO:0007669"/>
    <property type="project" value="UniProtKB-KW"/>
</dbReference>
<keyword evidence="6" id="KW-0695">RNA-directed DNA polymerase</keyword>
<dbReference type="InterPro" id="IPR000477">
    <property type="entry name" value="RT_dom"/>
</dbReference>
<dbReference type="EC" id="2.7.7.49" evidence="1"/>
<comment type="catalytic activity">
    <reaction evidence="9">
        <text>DNA(n) + a 2'-deoxyribonucleoside 5'-triphosphate = DNA(n+1) + diphosphate</text>
        <dbReference type="Rhea" id="RHEA:22508"/>
        <dbReference type="Rhea" id="RHEA-COMP:17339"/>
        <dbReference type="Rhea" id="RHEA-COMP:17340"/>
        <dbReference type="ChEBI" id="CHEBI:33019"/>
        <dbReference type="ChEBI" id="CHEBI:61560"/>
        <dbReference type="ChEBI" id="CHEBI:173112"/>
        <dbReference type="EC" id="2.7.7.49"/>
    </reaction>
</comment>
<keyword evidence="7" id="KW-0051">Antiviral defense</keyword>
<accession>A0A2G9YW18</accession>
<gene>
    <name evidence="11" type="ORF">COX36_03455</name>
</gene>
<dbReference type="PROSITE" id="PS50878">
    <property type="entry name" value="RT_POL"/>
    <property type="match status" value="1"/>
</dbReference>
<dbReference type="PRINTS" id="PR00866">
    <property type="entry name" value="RNADNAPOLMS"/>
</dbReference>
<evidence type="ECO:0000256" key="2">
    <source>
        <dbReference type="ARBA" id="ARBA00022679"/>
    </source>
</evidence>
<evidence type="ECO:0000259" key="10">
    <source>
        <dbReference type="PROSITE" id="PS50878"/>
    </source>
</evidence>
<dbReference type="Pfam" id="PF00078">
    <property type="entry name" value="RVT_1"/>
    <property type="match status" value="1"/>
</dbReference>
<dbReference type="Gene3D" id="3.10.10.10">
    <property type="entry name" value="HIV Type 1 Reverse Transcriptase, subunit A, domain 1"/>
    <property type="match status" value="1"/>
</dbReference>
<dbReference type="GO" id="GO:0046872">
    <property type="term" value="F:metal ion binding"/>
    <property type="evidence" value="ECO:0007669"/>
    <property type="project" value="UniProtKB-KW"/>
</dbReference>
<evidence type="ECO:0000313" key="12">
    <source>
        <dbReference type="Proteomes" id="UP000230273"/>
    </source>
</evidence>
<evidence type="ECO:0000256" key="5">
    <source>
        <dbReference type="ARBA" id="ARBA00022842"/>
    </source>
</evidence>
<keyword evidence="3" id="KW-0548">Nucleotidyltransferase</keyword>
<evidence type="ECO:0000256" key="7">
    <source>
        <dbReference type="ARBA" id="ARBA00023118"/>
    </source>
</evidence>
<evidence type="ECO:0000313" key="11">
    <source>
        <dbReference type="EMBL" id="PIP23402.1"/>
    </source>
</evidence>
<evidence type="ECO:0000256" key="9">
    <source>
        <dbReference type="ARBA" id="ARBA00048173"/>
    </source>
</evidence>